<dbReference type="GO" id="GO:0000978">
    <property type="term" value="F:RNA polymerase II cis-regulatory region sequence-specific DNA binding"/>
    <property type="evidence" value="ECO:0007669"/>
    <property type="project" value="TreeGrafter"/>
</dbReference>
<protein>
    <submittedName>
        <fullName evidence="13">TEA domain-containing protein</fullName>
    </submittedName>
</protein>
<evidence type="ECO:0000256" key="2">
    <source>
        <dbReference type="ARBA" id="ARBA00022473"/>
    </source>
</evidence>
<dbReference type="PROSITE" id="PS51088">
    <property type="entry name" value="TEA_2"/>
    <property type="match status" value="1"/>
</dbReference>
<dbReference type="PANTHER" id="PTHR11834:SF0">
    <property type="entry name" value="PROTEIN SCALLOPED"/>
    <property type="match status" value="1"/>
</dbReference>
<reference evidence="11 12" key="2">
    <citation type="submission" date="2018-11" db="EMBL/GenBank/DDBJ databases">
        <authorList>
            <consortium name="Pathogen Informatics"/>
        </authorList>
    </citation>
    <scope>NUCLEOTIDE SEQUENCE [LARGE SCALE GENOMIC DNA]</scope>
</reference>
<comment type="subcellular location">
    <subcellularLocation>
        <location evidence="1 7">Nucleus</location>
    </subcellularLocation>
</comment>
<dbReference type="PIRSF" id="PIRSF002603">
    <property type="entry name" value="TEF"/>
    <property type="match status" value="1"/>
</dbReference>
<dbReference type="InterPro" id="IPR016361">
    <property type="entry name" value="TEF_metazoa"/>
</dbReference>
<evidence type="ECO:0000256" key="4">
    <source>
        <dbReference type="ARBA" id="ARBA00023125"/>
    </source>
</evidence>
<reference evidence="13" key="1">
    <citation type="submission" date="2016-04" db="UniProtKB">
        <authorList>
            <consortium name="WormBaseParasite"/>
        </authorList>
    </citation>
    <scope>IDENTIFICATION</scope>
</reference>
<feature type="DNA-binding region" description="TEA" evidence="8">
    <location>
        <begin position="1"/>
        <end position="40"/>
    </location>
</feature>
<keyword evidence="6 7" id="KW-0539">Nucleus</keyword>
<accession>A0A158RCS9</accession>
<dbReference type="GO" id="GO:0005634">
    <property type="term" value="C:nucleus"/>
    <property type="evidence" value="ECO:0007669"/>
    <property type="project" value="UniProtKB-SubCell"/>
</dbReference>
<feature type="region of interest" description="Disordered" evidence="9">
    <location>
        <begin position="47"/>
        <end position="70"/>
    </location>
</feature>
<evidence type="ECO:0000313" key="12">
    <source>
        <dbReference type="Proteomes" id="UP000276776"/>
    </source>
</evidence>
<dbReference type="WBParaSite" id="TCLT_0000878001-mRNA-1">
    <property type="protein sequence ID" value="TCLT_0000878001-mRNA-1"/>
    <property type="gene ID" value="TCLT_0000878001"/>
</dbReference>
<dbReference type="Gene3D" id="6.10.20.40">
    <property type="entry name" value="TEA/ATTS domain"/>
    <property type="match status" value="1"/>
</dbReference>
<dbReference type="OMA" id="HIFVHMG"/>
<dbReference type="InterPro" id="IPR000818">
    <property type="entry name" value="TEA/ATTS_dom"/>
</dbReference>
<evidence type="ECO:0000256" key="1">
    <source>
        <dbReference type="ARBA" id="ARBA00004123"/>
    </source>
</evidence>
<evidence type="ECO:0000259" key="10">
    <source>
        <dbReference type="PROSITE" id="PS51088"/>
    </source>
</evidence>
<keyword evidence="2" id="KW-0217">Developmental protein</keyword>
<dbReference type="GO" id="GO:0035329">
    <property type="term" value="P:hippo signaling"/>
    <property type="evidence" value="ECO:0007669"/>
    <property type="project" value="InterPro"/>
</dbReference>
<sequence length="370" mass="41184">MGESRNELIARYIKIRCGKTRTRKQVSSHIQVLARKKARETQAKLKTVKASSPSVTTDTTGLNSTPEKDKPMLVSLANSSSVLTNIAKQSTVLPRTLYPTIWPAGFPTPASPTFPSQDNLKAYQQIVELNGFNSGQVSSVNGQTTIEKLSPVLVSSVDDRAISSSMLTLCGFIAYVEPIPSDITSRVDLVRIPKLADEPLEAHTFKLEDIAEKYPPVLGELFAAGPRDGFFLVKCWANIDFNLPDDNSALYAVDSFYESTQRFDITVSTKVCSFGKQVIEKVEIYSPVENGRKFNFRLEGSPMCEYMVKFVAELKKLQSHDLMNSVLYNFTVLQVVTNRETKEPLMVIGFVFEVSPVPESTCRLYRLVAN</sequence>
<feature type="compositionally biased region" description="Polar residues" evidence="9">
    <location>
        <begin position="49"/>
        <end position="65"/>
    </location>
</feature>
<dbReference type="SMART" id="SM00426">
    <property type="entry name" value="TEA"/>
    <property type="match status" value="1"/>
</dbReference>
<evidence type="ECO:0000256" key="8">
    <source>
        <dbReference type="PROSITE-ProRule" id="PRU00505"/>
    </source>
</evidence>
<evidence type="ECO:0000313" key="11">
    <source>
        <dbReference type="EMBL" id="VDN06351.1"/>
    </source>
</evidence>
<dbReference type="InterPro" id="IPR041086">
    <property type="entry name" value="YBD"/>
</dbReference>
<dbReference type="InterPro" id="IPR038096">
    <property type="entry name" value="TEA/ATTS_sf"/>
</dbReference>
<evidence type="ECO:0000256" key="7">
    <source>
        <dbReference type="PIRNR" id="PIRNR002603"/>
    </source>
</evidence>
<dbReference type="EMBL" id="UYYF01004680">
    <property type="protein sequence ID" value="VDN06351.1"/>
    <property type="molecule type" value="Genomic_DNA"/>
</dbReference>
<dbReference type="FunFam" id="2.70.50.80:FF:000005">
    <property type="entry name" value="Transcription enhancer factor-like protein egl-44"/>
    <property type="match status" value="1"/>
</dbReference>
<dbReference type="Proteomes" id="UP000276776">
    <property type="component" value="Unassembled WGS sequence"/>
</dbReference>
<dbReference type="Pfam" id="PF17725">
    <property type="entry name" value="YBD"/>
    <property type="match status" value="1"/>
</dbReference>
<keyword evidence="3 7" id="KW-0805">Transcription regulation</keyword>
<dbReference type="GO" id="GO:0048568">
    <property type="term" value="P:embryonic organ development"/>
    <property type="evidence" value="ECO:0007669"/>
    <property type="project" value="TreeGrafter"/>
</dbReference>
<dbReference type="Pfam" id="PF01285">
    <property type="entry name" value="TEA"/>
    <property type="match status" value="1"/>
</dbReference>
<dbReference type="InterPro" id="IPR050937">
    <property type="entry name" value="TEC1_TEAD_TF"/>
</dbReference>
<evidence type="ECO:0000256" key="6">
    <source>
        <dbReference type="ARBA" id="ARBA00023242"/>
    </source>
</evidence>
<dbReference type="GO" id="GO:0000981">
    <property type="term" value="F:DNA-binding transcription factor activity, RNA polymerase II-specific"/>
    <property type="evidence" value="ECO:0007669"/>
    <property type="project" value="TreeGrafter"/>
</dbReference>
<name>A0A158RCS9_THECL</name>
<evidence type="ECO:0000256" key="5">
    <source>
        <dbReference type="ARBA" id="ARBA00023163"/>
    </source>
</evidence>
<keyword evidence="12" id="KW-1185">Reference proteome</keyword>
<proteinExistence type="predicted"/>
<feature type="domain" description="TEA" evidence="10">
    <location>
        <begin position="1"/>
        <end position="40"/>
    </location>
</feature>
<organism evidence="13">
    <name type="scientific">Thelazia callipaeda</name>
    <name type="common">Oriental eyeworm</name>
    <name type="synonym">Parasitic nematode</name>
    <dbReference type="NCBI Taxonomy" id="103827"/>
    <lineage>
        <taxon>Eukaryota</taxon>
        <taxon>Metazoa</taxon>
        <taxon>Ecdysozoa</taxon>
        <taxon>Nematoda</taxon>
        <taxon>Chromadorea</taxon>
        <taxon>Rhabditida</taxon>
        <taxon>Spirurina</taxon>
        <taxon>Spiruromorpha</taxon>
        <taxon>Thelazioidea</taxon>
        <taxon>Thelaziidae</taxon>
        <taxon>Thelazia</taxon>
    </lineage>
</organism>
<evidence type="ECO:0000256" key="3">
    <source>
        <dbReference type="ARBA" id="ARBA00023015"/>
    </source>
</evidence>
<dbReference type="AlphaFoldDB" id="A0A158RCS9"/>
<keyword evidence="5 7" id="KW-0804">Transcription</keyword>
<dbReference type="PRINTS" id="PR00065">
    <property type="entry name" value="TEADOMAIN"/>
</dbReference>
<dbReference type="STRING" id="103827.A0A158RCS9"/>
<dbReference type="GO" id="GO:0005667">
    <property type="term" value="C:transcription regulator complex"/>
    <property type="evidence" value="ECO:0007669"/>
    <property type="project" value="TreeGrafter"/>
</dbReference>
<evidence type="ECO:0000313" key="13">
    <source>
        <dbReference type="WBParaSite" id="TCLT_0000878001-mRNA-1"/>
    </source>
</evidence>
<dbReference type="PANTHER" id="PTHR11834">
    <property type="entry name" value="TRANSCRIPTIONAL ENHANCER FACTOR TEF RELATED"/>
    <property type="match status" value="1"/>
</dbReference>
<dbReference type="Gene3D" id="2.70.50.80">
    <property type="match status" value="1"/>
</dbReference>
<dbReference type="OrthoDB" id="10006572at2759"/>
<evidence type="ECO:0000256" key="9">
    <source>
        <dbReference type="SAM" id="MobiDB-lite"/>
    </source>
</evidence>
<keyword evidence="4 7" id="KW-0238">DNA-binding</keyword>
<gene>
    <name evidence="11" type="ORF">TCLT_LOCUS8769</name>
</gene>